<dbReference type="InterPro" id="IPR002048">
    <property type="entry name" value="EF_hand_dom"/>
</dbReference>
<proteinExistence type="predicted"/>
<gene>
    <name evidence="3" type="ORF">QWZ15_06985</name>
</gene>
<dbReference type="InterPro" id="IPR018247">
    <property type="entry name" value="EF_Hand_1_Ca_BS"/>
</dbReference>
<dbReference type="Proteomes" id="UP001236663">
    <property type="component" value="Unassembled WGS sequence"/>
</dbReference>
<evidence type="ECO:0000259" key="2">
    <source>
        <dbReference type="PROSITE" id="PS50222"/>
    </source>
</evidence>
<protein>
    <submittedName>
        <fullName evidence="3">EF-hand domain-containing protein</fullName>
    </submittedName>
</protein>
<organism evidence="3 4">
    <name type="scientific">Cyclobacterium jeungdonense</name>
    <dbReference type="NCBI Taxonomy" id="708087"/>
    <lineage>
        <taxon>Bacteria</taxon>
        <taxon>Pseudomonadati</taxon>
        <taxon>Bacteroidota</taxon>
        <taxon>Cytophagia</taxon>
        <taxon>Cytophagales</taxon>
        <taxon>Cyclobacteriaceae</taxon>
        <taxon>Cyclobacterium</taxon>
    </lineage>
</organism>
<keyword evidence="1" id="KW-0732">Signal</keyword>
<dbReference type="EMBL" id="JAUFQS010000006">
    <property type="protein sequence ID" value="MDN3687566.1"/>
    <property type="molecule type" value="Genomic_DNA"/>
</dbReference>
<comment type="caution">
    <text evidence="3">The sequence shown here is derived from an EMBL/GenBank/DDBJ whole genome shotgun (WGS) entry which is preliminary data.</text>
</comment>
<dbReference type="RefSeq" id="WP_163385162.1">
    <property type="nucleotide sequence ID" value="NZ_JAUFQS010000006.1"/>
</dbReference>
<feature type="domain" description="EF-hand" evidence="2">
    <location>
        <begin position="101"/>
        <end position="136"/>
    </location>
</feature>
<dbReference type="InterPro" id="IPR011992">
    <property type="entry name" value="EF-hand-dom_pair"/>
</dbReference>
<accession>A0ABT8C4D2</accession>
<feature type="domain" description="EF-hand" evidence="2">
    <location>
        <begin position="148"/>
        <end position="183"/>
    </location>
</feature>
<dbReference type="PROSITE" id="PS50222">
    <property type="entry name" value="EF_HAND_2"/>
    <property type="match status" value="3"/>
</dbReference>
<feature type="chain" id="PRO_5046783873" evidence="1">
    <location>
        <begin position="25"/>
        <end position="183"/>
    </location>
</feature>
<dbReference type="Pfam" id="PF13499">
    <property type="entry name" value="EF-hand_7"/>
    <property type="match status" value="1"/>
</dbReference>
<dbReference type="Gene3D" id="1.10.238.10">
    <property type="entry name" value="EF-hand"/>
    <property type="match status" value="2"/>
</dbReference>
<evidence type="ECO:0000313" key="3">
    <source>
        <dbReference type="EMBL" id="MDN3687566.1"/>
    </source>
</evidence>
<evidence type="ECO:0000256" key="1">
    <source>
        <dbReference type="SAM" id="SignalP"/>
    </source>
</evidence>
<keyword evidence="4" id="KW-1185">Reference proteome</keyword>
<dbReference type="PROSITE" id="PS00018">
    <property type="entry name" value="EF_HAND_1"/>
    <property type="match status" value="3"/>
</dbReference>
<sequence length="183" mass="22311">MKRYNIKKQFGFIILMMFSTSLFAQNLNFSDFDKDDDGWIEKEEFRTVFTANYWDDWNNVDNSYLDDEDFYTFNYALIDTDDDDLLTEEEWTYGYDYYYGDYLKDGYDSFEAYDVDGDGYIEYTEYYDGLYDTDYYVTWDIDKDTYLSQEELAENVFENWDLNDTGLMSRSEFYNFDGFYKDI</sequence>
<name>A0ABT8C4D2_9BACT</name>
<dbReference type="Pfam" id="PF13202">
    <property type="entry name" value="EF-hand_5"/>
    <property type="match status" value="1"/>
</dbReference>
<dbReference type="SUPFAM" id="SSF47473">
    <property type="entry name" value="EF-hand"/>
    <property type="match status" value="1"/>
</dbReference>
<feature type="domain" description="EF-hand" evidence="2">
    <location>
        <begin position="29"/>
        <end position="55"/>
    </location>
</feature>
<reference evidence="4" key="1">
    <citation type="journal article" date="2019" name="Int. J. Syst. Evol. Microbiol.">
        <title>The Global Catalogue of Microorganisms (GCM) 10K type strain sequencing project: providing services to taxonomists for standard genome sequencing and annotation.</title>
        <authorList>
            <consortium name="The Broad Institute Genomics Platform"/>
            <consortium name="The Broad Institute Genome Sequencing Center for Infectious Disease"/>
            <person name="Wu L."/>
            <person name="Ma J."/>
        </authorList>
    </citation>
    <scope>NUCLEOTIDE SEQUENCE [LARGE SCALE GENOMIC DNA]</scope>
    <source>
        <strain evidence="4">CECT 7706</strain>
    </source>
</reference>
<feature type="signal peptide" evidence="1">
    <location>
        <begin position="1"/>
        <end position="24"/>
    </location>
</feature>
<evidence type="ECO:0000313" key="4">
    <source>
        <dbReference type="Proteomes" id="UP001236663"/>
    </source>
</evidence>